<dbReference type="PROSITE" id="PS00211">
    <property type="entry name" value="ABC_TRANSPORTER_1"/>
    <property type="match status" value="1"/>
</dbReference>
<proteinExistence type="inferred from homology"/>
<gene>
    <name evidence="6" type="ORF">ONZ52_19685</name>
</gene>
<keyword evidence="7" id="KW-1185">Reference proteome</keyword>
<dbReference type="InterPro" id="IPR017871">
    <property type="entry name" value="ABC_transporter-like_CS"/>
</dbReference>
<dbReference type="Gene3D" id="3.40.50.300">
    <property type="entry name" value="P-loop containing nucleotide triphosphate hydrolases"/>
    <property type="match status" value="1"/>
</dbReference>
<reference evidence="6" key="1">
    <citation type="submission" date="2022-11" db="EMBL/GenBank/DDBJ databases">
        <title>Marinomonas sp. nov., isolated from marine algae.</title>
        <authorList>
            <person name="Choi D.G."/>
            <person name="Kim J.M."/>
            <person name="Lee J.K."/>
            <person name="Baek J.H."/>
            <person name="Jeon C.O."/>
        </authorList>
    </citation>
    <scope>NUCLEOTIDE SEQUENCE</scope>
    <source>
        <strain evidence="6">KJ51-3</strain>
    </source>
</reference>
<dbReference type="RefSeq" id="WP_265220360.1">
    <property type="nucleotide sequence ID" value="NZ_JAPEUL010000011.1"/>
</dbReference>
<dbReference type="CDD" id="cd10147">
    <property type="entry name" value="Wzt_C-like"/>
    <property type="match status" value="1"/>
</dbReference>
<dbReference type="EMBL" id="JAPEUL010000011">
    <property type="protein sequence ID" value="MCW4631022.1"/>
    <property type="molecule type" value="Genomic_DNA"/>
</dbReference>
<dbReference type="InterPro" id="IPR027417">
    <property type="entry name" value="P-loop_NTPase"/>
</dbReference>
<feature type="domain" description="ABC transporter" evidence="5">
    <location>
        <begin position="18"/>
        <end position="245"/>
    </location>
</feature>
<sequence length="407" mass="44907">MGRIIVKNVGKAYKQYPRKLSKVVEWIFPFLGKRHTLKWVLKDINFDIKPGEAVGIVGVNGAGKSTLLKMITGTTQPTTGSIEMQGRVAALLELGMGFHPEFTGRENAYMSGQLMGISKQEMDKLFPSIEEFAEIGDYIDMPVRVYSSGMQVRLAFSVATAIRPDILIVDEALSVGDVYFQHKSLERIKQYCKEGTTLLFVSHDTGAVRSICGTAILLELGTIAKVGLSEAVMDLYNAKLSSSGSSNVKQNLLSNGKTKTISGTDEASVFNIDLIDNNGSSRNNFNVGELIKIKISVAVKKEIEKLVLGFSFKDRLGQTVYGTNTYLLNQILYCVKPGSTYDFEFSIKLDIGVGEYSLQTSLGGGENHLSENYEWVDVAHTFQIIPEKNKSFVGFSKLYPELKVINK</sequence>
<dbReference type="InterPro" id="IPR015860">
    <property type="entry name" value="ABC_transpr_TagH-like"/>
</dbReference>
<keyword evidence="4 6" id="KW-0067">ATP-binding</keyword>
<evidence type="ECO:0000313" key="6">
    <source>
        <dbReference type="EMBL" id="MCW4631022.1"/>
    </source>
</evidence>
<dbReference type="CDD" id="cd03220">
    <property type="entry name" value="ABC_KpsT_Wzt"/>
    <property type="match status" value="1"/>
</dbReference>
<evidence type="ECO:0000313" key="7">
    <source>
        <dbReference type="Proteomes" id="UP001431181"/>
    </source>
</evidence>
<evidence type="ECO:0000256" key="3">
    <source>
        <dbReference type="ARBA" id="ARBA00022741"/>
    </source>
</evidence>
<keyword evidence="2" id="KW-0813">Transport</keyword>
<dbReference type="PROSITE" id="PS50893">
    <property type="entry name" value="ABC_TRANSPORTER_2"/>
    <property type="match status" value="1"/>
</dbReference>
<evidence type="ECO:0000256" key="4">
    <source>
        <dbReference type="ARBA" id="ARBA00022840"/>
    </source>
</evidence>
<dbReference type="SUPFAM" id="SSF52540">
    <property type="entry name" value="P-loop containing nucleoside triphosphate hydrolases"/>
    <property type="match status" value="1"/>
</dbReference>
<dbReference type="Pfam" id="PF00005">
    <property type="entry name" value="ABC_tran"/>
    <property type="match status" value="1"/>
</dbReference>
<dbReference type="Gene3D" id="2.70.50.60">
    <property type="entry name" value="abc- transporter (atp binding component) like domain"/>
    <property type="match status" value="1"/>
</dbReference>
<protein>
    <submittedName>
        <fullName evidence="6">ABC transporter ATP-binding protein</fullName>
    </submittedName>
</protein>
<keyword evidence="3" id="KW-0547">Nucleotide-binding</keyword>
<dbReference type="Proteomes" id="UP001431181">
    <property type="component" value="Unassembled WGS sequence"/>
</dbReference>
<dbReference type="InterPro" id="IPR003593">
    <property type="entry name" value="AAA+_ATPase"/>
</dbReference>
<comment type="similarity">
    <text evidence="1">Belongs to the ABC transporter superfamily.</text>
</comment>
<evidence type="ECO:0000259" key="5">
    <source>
        <dbReference type="PROSITE" id="PS50893"/>
    </source>
</evidence>
<evidence type="ECO:0000256" key="1">
    <source>
        <dbReference type="ARBA" id="ARBA00005417"/>
    </source>
</evidence>
<dbReference type="InterPro" id="IPR050683">
    <property type="entry name" value="Bact_Polysacc_Export_ATP-bd"/>
</dbReference>
<dbReference type="Pfam" id="PF14524">
    <property type="entry name" value="Wzt_C"/>
    <property type="match status" value="1"/>
</dbReference>
<comment type="caution">
    <text evidence="6">The sequence shown here is derived from an EMBL/GenBank/DDBJ whole genome shotgun (WGS) entry which is preliminary data.</text>
</comment>
<dbReference type="GO" id="GO:0005524">
    <property type="term" value="F:ATP binding"/>
    <property type="evidence" value="ECO:0007669"/>
    <property type="project" value="UniProtKB-KW"/>
</dbReference>
<dbReference type="InterPro" id="IPR003439">
    <property type="entry name" value="ABC_transporter-like_ATP-bd"/>
</dbReference>
<dbReference type="PANTHER" id="PTHR46743:SF2">
    <property type="entry name" value="TEICHOIC ACIDS EXPORT ATP-BINDING PROTEIN TAGH"/>
    <property type="match status" value="1"/>
</dbReference>
<dbReference type="InterPro" id="IPR029439">
    <property type="entry name" value="Wzt_C"/>
</dbReference>
<dbReference type="PANTHER" id="PTHR46743">
    <property type="entry name" value="TEICHOIC ACIDS EXPORT ATP-BINDING PROTEIN TAGH"/>
    <property type="match status" value="1"/>
</dbReference>
<evidence type="ECO:0000256" key="2">
    <source>
        <dbReference type="ARBA" id="ARBA00022448"/>
    </source>
</evidence>
<name>A0ABT3KLY7_9GAMM</name>
<accession>A0ABT3KLY7</accession>
<organism evidence="6 7">
    <name type="scientific">Marinomonas rhodophyticola</name>
    <dbReference type="NCBI Taxonomy" id="2992803"/>
    <lineage>
        <taxon>Bacteria</taxon>
        <taxon>Pseudomonadati</taxon>
        <taxon>Pseudomonadota</taxon>
        <taxon>Gammaproteobacteria</taxon>
        <taxon>Oceanospirillales</taxon>
        <taxon>Oceanospirillaceae</taxon>
        <taxon>Marinomonas</taxon>
    </lineage>
</organism>
<dbReference type="SMART" id="SM00382">
    <property type="entry name" value="AAA"/>
    <property type="match status" value="1"/>
</dbReference>